<dbReference type="FunFam" id="3.90.980.20:FF:000001">
    <property type="entry name" value="metal-response element-binding transcription factor 2 isoform X1"/>
    <property type="match status" value="1"/>
</dbReference>
<feature type="compositionally biased region" description="Low complexity" evidence="5">
    <location>
        <begin position="481"/>
        <end position="500"/>
    </location>
</feature>
<feature type="compositionally biased region" description="Gly residues" evidence="5">
    <location>
        <begin position="531"/>
        <end position="541"/>
    </location>
</feature>
<evidence type="ECO:0000256" key="4">
    <source>
        <dbReference type="ARBA" id="ARBA00023242"/>
    </source>
</evidence>
<evidence type="ECO:0000256" key="1">
    <source>
        <dbReference type="ARBA" id="ARBA00004123"/>
    </source>
</evidence>
<keyword evidence="3" id="KW-0156">Chromatin regulator</keyword>
<keyword evidence="2" id="KW-0677">Repeat</keyword>
<evidence type="ECO:0000313" key="7">
    <source>
        <dbReference type="Ensembl" id="ENSCMMP00000019678.1"/>
    </source>
</evidence>
<proteinExistence type="predicted"/>
<dbReference type="Pfam" id="PF14061">
    <property type="entry name" value="Mtf2_C"/>
    <property type="match status" value="1"/>
</dbReference>
<dbReference type="Ensembl" id="ENSCMMT00000021602.1">
    <property type="protein sequence ID" value="ENSCMMP00000019678.1"/>
    <property type="gene ID" value="ENSCMMG00000012375.1"/>
</dbReference>
<protein>
    <submittedName>
        <fullName evidence="7">PHD finger protein 19</fullName>
    </submittedName>
</protein>
<sequence length="620" mass="67400">MHRGSGQPGGADAEPSRRLSPAVPHPSGERRRGPAGNAVVLSPLYIRPGCAGEWGCQGCQLRVLPALGVAVQDAAPRVAVLTPIPLGPAEGGCPEEGSHRQDAASRQDGAVLQPRPAGVGLPAPDQPAAVLLLLRGPRRVSTLPAGRAVPRSLMCKNICNTQMGSGWGFFLQERSPQLGDHSLRLPTLCLRSGGTVCLHPSGCRQCQPWPDFISLAGAAGVVAATCATLAVTRLLSLPRWYLKMLQCYRCRQWFHEACTQCLSDPMMFGDRFYVFFCSVCNQGPEYIKRLPLRWVDVVHLALYNLGVQSKKKYFDFEEILAFVNHHWDPLQLGKLTGTPVSERGPHLLNALNSYKSRFLCGKEIKKKKCIFRLRIRVPPNPPSKVLPEKAPGTSESGSCELKKKGKGKYVHKESLLPRQLQQQKRRVARRKRAKFLLEDAIPSSDFTSAWSTNHHLASIFDFTLDEIQSLKSASSGQTFLSDVDSTDAASTSGSATTSLSYESSRRTVGSRKRKLAVPAYASAGAKRRGGEAGGRPTGGTPEGSEAACGPERPDDGIDSHTFESISEDDSSLSHLKSSISSYFGAAGRLVCGEKYQVLARRVTLEGKVQYLVEWEGTTPY</sequence>
<reference evidence="7" key="3">
    <citation type="submission" date="2025-09" db="UniProtKB">
        <authorList>
            <consortium name="Ensembl"/>
        </authorList>
    </citation>
    <scope>IDENTIFICATION</scope>
</reference>
<evidence type="ECO:0000313" key="8">
    <source>
        <dbReference type="Proteomes" id="UP000694556"/>
    </source>
</evidence>
<keyword evidence="4" id="KW-0539">Nucleus</keyword>
<feature type="compositionally biased region" description="Basic and acidic residues" evidence="5">
    <location>
        <begin position="96"/>
        <end position="105"/>
    </location>
</feature>
<dbReference type="InterPro" id="IPR011011">
    <property type="entry name" value="Znf_FYVE_PHD"/>
</dbReference>
<keyword evidence="8" id="KW-1185">Reference proteome</keyword>
<evidence type="ECO:0000259" key="6">
    <source>
        <dbReference type="Pfam" id="PF14061"/>
    </source>
</evidence>
<feature type="region of interest" description="Disordered" evidence="5">
    <location>
        <begin position="89"/>
        <end position="113"/>
    </location>
</feature>
<name>A0A8C3CET0_CAIMO</name>
<evidence type="ECO:0000256" key="3">
    <source>
        <dbReference type="ARBA" id="ARBA00022853"/>
    </source>
</evidence>
<dbReference type="GO" id="GO:0006325">
    <property type="term" value="P:chromatin organization"/>
    <property type="evidence" value="ECO:0007669"/>
    <property type="project" value="UniProtKB-KW"/>
</dbReference>
<feature type="region of interest" description="Disordered" evidence="5">
    <location>
        <begin position="477"/>
        <end position="558"/>
    </location>
</feature>
<dbReference type="SUPFAM" id="SSF57903">
    <property type="entry name" value="FYVE/PHD zinc finger"/>
    <property type="match status" value="1"/>
</dbReference>
<feature type="domain" description="Polycomb-like MTF2 factor 2 C-terminal" evidence="6">
    <location>
        <begin position="571"/>
        <end position="618"/>
    </location>
</feature>
<accession>A0A8C3CET0</accession>
<dbReference type="Gene3D" id="3.90.980.20">
    <property type="match status" value="1"/>
</dbReference>
<reference evidence="7" key="1">
    <citation type="submission" date="2018-09" db="EMBL/GenBank/DDBJ databases">
        <title>Common duck and Muscovy duck high density SNP chip.</title>
        <authorList>
            <person name="Vignal A."/>
            <person name="Thebault N."/>
            <person name="Warren W.C."/>
        </authorList>
    </citation>
    <scope>NUCLEOTIDE SEQUENCE [LARGE SCALE GENOMIC DNA]</scope>
</reference>
<feature type="region of interest" description="Disordered" evidence="5">
    <location>
        <begin position="1"/>
        <end position="35"/>
    </location>
</feature>
<comment type="subcellular location">
    <subcellularLocation>
        <location evidence="1">Nucleus</location>
    </subcellularLocation>
</comment>
<dbReference type="Proteomes" id="UP000694556">
    <property type="component" value="Chromosome 18"/>
</dbReference>
<evidence type="ECO:0000256" key="2">
    <source>
        <dbReference type="ARBA" id="ARBA00022737"/>
    </source>
</evidence>
<reference evidence="7" key="2">
    <citation type="submission" date="2025-08" db="UniProtKB">
        <authorList>
            <consortium name="Ensembl"/>
        </authorList>
    </citation>
    <scope>IDENTIFICATION</scope>
</reference>
<evidence type="ECO:0000256" key="5">
    <source>
        <dbReference type="SAM" id="MobiDB-lite"/>
    </source>
</evidence>
<dbReference type="AlphaFoldDB" id="A0A8C3CET0"/>
<dbReference type="InterPro" id="IPR025894">
    <property type="entry name" value="Mtf2_C_dom"/>
</dbReference>
<feature type="region of interest" description="Disordered" evidence="5">
    <location>
        <begin position="382"/>
        <end position="408"/>
    </location>
</feature>
<organism evidence="7 8">
    <name type="scientific">Cairina moschata</name>
    <name type="common">Muscovy duck</name>
    <dbReference type="NCBI Taxonomy" id="8855"/>
    <lineage>
        <taxon>Eukaryota</taxon>
        <taxon>Metazoa</taxon>
        <taxon>Chordata</taxon>
        <taxon>Craniata</taxon>
        <taxon>Vertebrata</taxon>
        <taxon>Euteleostomi</taxon>
        <taxon>Archelosauria</taxon>
        <taxon>Archosauria</taxon>
        <taxon>Dinosauria</taxon>
        <taxon>Saurischia</taxon>
        <taxon>Theropoda</taxon>
        <taxon>Coelurosauria</taxon>
        <taxon>Aves</taxon>
        <taxon>Neognathae</taxon>
        <taxon>Galloanserae</taxon>
        <taxon>Anseriformes</taxon>
        <taxon>Anatidae</taxon>
        <taxon>Anatinae</taxon>
        <taxon>Cairina</taxon>
    </lineage>
</organism>
<dbReference type="GO" id="GO:0005634">
    <property type="term" value="C:nucleus"/>
    <property type="evidence" value="ECO:0007669"/>
    <property type="project" value="UniProtKB-SubCell"/>
</dbReference>